<dbReference type="Pfam" id="PF01156">
    <property type="entry name" value="IU_nuc_hydro"/>
    <property type="match status" value="1"/>
</dbReference>
<evidence type="ECO:0000259" key="4">
    <source>
        <dbReference type="Pfam" id="PF01156"/>
    </source>
</evidence>
<dbReference type="EC" id="3.2.2.3" evidence="5"/>
<dbReference type="GO" id="GO:0005829">
    <property type="term" value="C:cytosol"/>
    <property type="evidence" value="ECO:0007669"/>
    <property type="project" value="TreeGrafter"/>
</dbReference>
<organism evidence="5 6">
    <name type="scientific">Knufia peltigerae</name>
    <dbReference type="NCBI Taxonomy" id="1002370"/>
    <lineage>
        <taxon>Eukaryota</taxon>
        <taxon>Fungi</taxon>
        <taxon>Dikarya</taxon>
        <taxon>Ascomycota</taxon>
        <taxon>Pezizomycotina</taxon>
        <taxon>Eurotiomycetes</taxon>
        <taxon>Chaetothyriomycetidae</taxon>
        <taxon>Chaetothyriales</taxon>
        <taxon>Trichomeriaceae</taxon>
        <taxon>Knufia</taxon>
    </lineage>
</organism>
<sequence>MSSPKIPLWVDCDPGHDDACAILIAAYHPCFELLGVSTVHGNASLQKCTNNALSVLEAIGKPEIPVVPGSSRPFCRTVDTASDIHGESGLAGTSLLPQPSRLPLSHCNAVKEMRDALLAQPKNTSYLVTCGPLTNAALLFATFPEVAEHIAGFSAMGGAIGSNFTNVSMGPPYLDSRGVSRDRTGNKTPFAEFNIWVDPESARSILQNPVLQPKTTLITLDLTHQAYATRRVQNMLLNHGNPSQLRVMFNELLMFFAQTYAEVFGLTEGPPLHDPLAVAVLLDRHPDEDVRISFDDQGGERWDVDVILEGEQIGRTTITKASSGHGVRIPRSLDADKFWHALELCMNRADQTTGFGRGKSAPNN</sequence>
<evidence type="ECO:0000256" key="3">
    <source>
        <dbReference type="ARBA" id="ARBA00023295"/>
    </source>
</evidence>
<evidence type="ECO:0000313" key="6">
    <source>
        <dbReference type="Proteomes" id="UP001172681"/>
    </source>
</evidence>
<gene>
    <name evidence="5" type="primary">URH1</name>
    <name evidence="5" type="ORF">H2204_002678</name>
</gene>
<keyword evidence="2 5" id="KW-0378">Hydrolase</keyword>
<accession>A0AA38YAH4</accession>
<dbReference type="CDD" id="cd02651">
    <property type="entry name" value="nuc_hydro_IU_UC_XIUA"/>
    <property type="match status" value="1"/>
</dbReference>
<dbReference type="InterPro" id="IPR023186">
    <property type="entry name" value="IUNH"/>
</dbReference>
<evidence type="ECO:0000313" key="5">
    <source>
        <dbReference type="EMBL" id="KAJ9641616.1"/>
    </source>
</evidence>
<dbReference type="GO" id="GO:0008477">
    <property type="term" value="F:purine nucleosidase activity"/>
    <property type="evidence" value="ECO:0007669"/>
    <property type="project" value="TreeGrafter"/>
</dbReference>
<keyword evidence="6" id="KW-1185">Reference proteome</keyword>
<feature type="domain" description="Inosine/uridine-preferring nucleoside hydrolase" evidence="4">
    <location>
        <begin position="8"/>
        <end position="339"/>
    </location>
</feature>
<dbReference type="Proteomes" id="UP001172681">
    <property type="component" value="Unassembled WGS sequence"/>
</dbReference>
<reference evidence="5" key="1">
    <citation type="submission" date="2022-10" db="EMBL/GenBank/DDBJ databases">
        <title>Culturing micro-colonial fungi from biological soil crusts in the Mojave desert and describing Neophaeococcomyces mojavensis, and introducing the new genera and species Taxawa tesnikishii.</title>
        <authorList>
            <person name="Kurbessoian T."/>
            <person name="Stajich J.E."/>
        </authorList>
    </citation>
    <scope>NUCLEOTIDE SEQUENCE</scope>
    <source>
        <strain evidence="5">TK_35</strain>
    </source>
</reference>
<dbReference type="PANTHER" id="PTHR12304:SF4">
    <property type="entry name" value="URIDINE NUCLEOSIDASE"/>
    <property type="match status" value="1"/>
</dbReference>
<dbReference type="PANTHER" id="PTHR12304">
    <property type="entry name" value="INOSINE-URIDINE PREFERRING NUCLEOSIDE HYDROLASE"/>
    <property type="match status" value="1"/>
</dbReference>
<dbReference type="InterPro" id="IPR001910">
    <property type="entry name" value="Inosine/uridine_hydrolase_dom"/>
</dbReference>
<dbReference type="EMBL" id="JAPDRN010000011">
    <property type="protein sequence ID" value="KAJ9641616.1"/>
    <property type="molecule type" value="Genomic_DNA"/>
</dbReference>
<comment type="caution">
    <text evidence="5">The sequence shown here is derived from an EMBL/GenBank/DDBJ whole genome shotgun (WGS) entry which is preliminary data.</text>
</comment>
<dbReference type="SUPFAM" id="SSF53590">
    <property type="entry name" value="Nucleoside hydrolase"/>
    <property type="match status" value="1"/>
</dbReference>
<dbReference type="InterPro" id="IPR036452">
    <property type="entry name" value="Ribo_hydro-like"/>
</dbReference>
<dbReference type="Gene3D" id="3.90.245.10">
    <property type="entry name" value="Ribonucleoside hydrolase-like"/>
    <property type="match status" value="1"/>
</dbReference>
<evidence type="ECO:0000256" key="1">
    <source>
        <dbReference type="ARBA" id="ARBA00009176"/>
    </source>
</evidence>
<protein>
    <submittedName>
        <fullName evidence="5">Uridine nucleosidase 1</fullName>
        <ecNumber evidence="5">3.2.2.3</ecNumber>
    </submittedName>
</protein>
<name>A0AA38YAH4_9EURO</name>
<evidence type="ECO:0000256" key="2">
    <source>
        <dbReference type="ARBA" id="ARBA00022801"/>
    </source>
</evidence>
<dbReference type="GO" id="GO:0045437">
    <property type="term" value="F:uridine nucleosidase activity"/>
    <property type="evidence" value="ECO:0007669"/>
    <property type="project" value="UniProtKB-EC"/>
</dbReference>
<dbReference type="GO" id="GO:0006152">
    <property type="term" value="P:purine nucleoside catabolic process"/>
    <property type="evidence" value="ECO:0007669"/>
    <property type="project" value="TreeGrafter"/>
</dbReference>
<proteinExistence type="inferred from homology"/>
<comment type="similarity">
    <text evidence="1">Belongs to the IUNH family.</text>
</comment>
<keyword evidence="3 5" id="KW-0326">Glycosidase</keyword>
<dbReference type="AlphaFoldDB" id="A0AA38YAH4"/>